<feature type="region of interest" description="Disordered" evidence="1">
    <location>
        <begin position="1"/>
        <end position="32"/>
    </location>
</feature>
<keyword evidence="2" id="KW-0472">Membrane</keyword>
<dbReference type="Proteomes" id="UP000031364">
    <property type="component" value="Unassembled WGS sequence"/>
</dbReference>
<feature type="transmembrane region" description="Helical" evidence="2">
    <location>
        <begin position="37"/>
        <end position="61"/>
    </location>
</feature>
<accession>A0ABR4Z508</accession>
<feature type="transmembrane region" description="Helical" evidence="2">
    <location>
        <begin position="68"/>
        <end position="87"/>
    </location>
</feature>
<evidence type="ECO:0000256" key="2">
    <source>
        <dbReference type="SAM" id="Phobius"/>
    </source>
</evidence>
<organism evidence="3 4">
    <name type="scientific">Nocardia vulneris</name>
    <dbReference type="NCBI Taxonomy" id="1141657"/>
    <lineage>
        <taxon>Bacteria</taxon>
        <taxon>Bacillati</taxon>
        <taxon>Actinomycetota</taxon>
        <taxon>Actinomycetes</taxon>
        <taxon>Mycobacteriales</taxon>
        <taxon>Nocardiaceae</taxon>
        <taxon>Nocardia</taxon>
    </lineage>
</organism>
<evidence type="ECO:0000313" key="3">
    <source>
        <dbReference type="EMBL" id="KIA60382.1"/>
    </source>
</evidence>
<evidence type="ECO:0000313" key="4">
    <source>
        <dbReference type="Proteomes" id="UP000031364"/>
    </source>
</evidence>
<evidence type="ECO:0000256" key="1">
    <source>
        <dbReference type="SAM" id="MobiDB-lite"/>
    </source>
</evidence>
<name>A0ABR4Z508_9NOCA</name>
<protein>
    <submittedName>
        <fullName evidence="3">Uncharacterized protein</fullName>
    </submittedName>
</protein>
<dbReference type="EMBL" id="JNFP01000070">
    <property type="protein sequence ID" value="KIA60382.1"/>
    <property type="molecule type" value="Genomic_DNA"/>
</dbReference>
<reference evidence="3 4" key="1">
    <citation type="journal article" date="2014" name="Int. J. Syst. Evol. Microbiol.">
        <title>Nocardia vulneris sp. nov., isolated from wounds of human patients in North America.</title>
        <authorList>
            <person name="Lasker B.A."/>
            <person name="Bell M."/>
            <person name="Klenk H.P."/>
            <person name="Sproer C."/>
            <person name="Schumann C."/>
            <person name="Schumann P."/>
            <person name="Brown J.M."/>
        </authorList>
    </citation>
    <scope>NUCLEOTIDE SEQUENCE [LARGE SCALE GENOMIC DNA]</scope>
    <source>
        <strain evidence="3 4">W9851</strain>
    </source>
</reference>
<gene>
    <name evidence="3" type="ORF">FG87_37205</name>
</gene>
<feature type="compositionally biased region" description="Basic and acidic residues" evidence="1">
    <location>
        <begin position="1"/>
        <end position="12"/>
    </location>
</feature>
<keyword evidence="2" id="KW-0812">Transmembrane</keyword>
<keyword evidence="4" id="KW-1185">Reference proteome</keyword>
<sequence length="112" mass="11827">MPTERRHQDSVRPPDSQSAPPEQTRPDQDLHPASSAWTWPAVTLTCVLALAALVFAAVLAFSGTDPRMAAGIALALIVGIVICVLPSPSRGSFMQRLADALVVLLGGKRGDQ</sequence>
<keyword evidence="2" id="KW-1133">Transmembrane helix</keyword>
<proteinExistence type="predicted"/>
<comment type="caution">
    <text evidence="3">The sequence shown here is derived from an EMBL/GenBank/DDBJ whole genome shotgun (WGS) entry which is preliminary data.</text>
</comment>
<dbReference type="RefSeq" id="WP_063048168.1">
    <property type="nucleotide sequence ID" value="NZ_BDCI01000023.1"/>
</dbReference>